<gene>
    <name evidence="2" type="ORF">CH063_04339</name>
</gene>
<protein>
    <submittedName>
        <fullName evidence="2">Uncharacterized protein</fullName>
    </submittedName>
</protein>
<evidence type="ECO:0000313" key="2">
    <source>
        <dbReference type="EMBL" id="CCF31785.1"/>
    </source>
</evidence>
<name>H1UUY4_COLHI</name>
<evidence type="ECO:0000313" key="3">
    <source>
        <dbReference type="Proteomes" id="UP000007174"/>
    </source>
</evidence>
<organism evidence="2 3">
    <name type="scientific">Colletotrichum higginsianum (strain IMI 349063)</name>
    <name type="common">Crucifer anthracnose fungus</name>
    <dbReference type="NCBI Taxonomy" id="759273"/>
    <lineage>
        <taxon>Eukaryota</taxon>
        <taxon>Fungi</taxon>
        <taxon>Dikarya</taxon>
        <taxon>Ascomycota</taxon>
        <taxon>Pezizomycotina</taxon>
        <taxon>Sordariomycetes</taxon>
        <taxon>Hypocreomycetidae</taxon>
        <taxon>Glomerellales</taxon>
        <taxon>Glomerellaceae</taxon>
        <taxon>Colletotrichum</taxon>
        <taxon>Colletotrichum destructivum species complex</taxon>
    </lineage>
</organism>
<proteinExistence type="predicted"/>
<reference evidence="3" key="1">
    <citation type="journal article" date="2012" name="Nat. Genet.">
        <title>Lifestyle transitions in plant pathogenic Colletotrichum fungi deciphered by genome and transcriptome analyses.</title>
        <authorList>
            <person name="O'Connell R.J."/>
            <person name="Thon M.R."/>
            <person name="Hacquard S."/>
            <person name="Amyotte S.G."/>
            <person name="Kleemann J."/>
            <person name="Torres M.F."/>
            <person name="Damm U."/>
            <person name="Buiate E.A."/>
            <person name="Epstein L."/>
            <person name="Alkan N."/>
            <person name="Altmueller J."/>
            <person name="Alvarado-Balderrama L."/>
            <person name="Bauser C.A."/>
            <person name="Becker C."/>
            <person name="Birren B.W."/>
            <person name="Chen Z."/>
            <person name="Choi J."/>
            <person name="Crouch J.A."/>
            <person name="Duvick J.P."/>
            <person name="Farman M.A."/>
            <person name="Gan P."/>
            <person name="Heiman D."/>
            <person name="Henrissat B."/>
            <person name="Howard R.J."/>
            <person name="Kabbage M."/>
            <person name="Koch C."/>
            <person name="Kracher B."/>
            <person name="Kubo Y."/>
            <person name="Law A.D."/>
            <person name="Lebrun M.-H."/>
            <person name="Lee Y.-H."/>
            <person name="Miyara I."/>
            <person name="Moore N."/>
            <person name="Neumann U."/>
            <person name="Nordstroem K."/>
            <person name="Panaccione D.G."/>
            <person name="Panstruga R."/>
            <person name="Place M."/>
            <person name="Proctor R.H."/>
            <person name="Prusky D."/>
            <person name="Rech G."/>
            <person name="Reinhardt R."/>
            <person name="Rollins J.A."/>
            <person name="Rounsley S."/>
            <person name="Schardl C.L."/>
            <person name="Schwartz D.C."/>
            <person name="Shenoy N."/>
            <person name="Shirasu K."/>
            <person name="Sikhakolli U.R."/>
            <person name="Stueber K."/>
            <person name="Sukno S.A."/>
            <person name="Sweigard J.A."/>
            <person name="Takano Y."/>
            <person name="Takahara H."/>
            <person name="Trail F."/>
            <person name="van der Does H.C."/>
            <person name="Voll L.M."/>
            <person name="Will I."/>
            <person name="Young S."/>
            <person name="Zeng Q."/>
            <person name="Zhang J."/>
            <person name="Zhou S."/>
            <person name="Dickman M.B."/>
            <person name="Schulze-Lefert P."/>
            <person name="Ver Loren van Themaat E."/>
            <person name="Ma L.-J."/>
            <person name="Vaillancourt L.J."/>
        </authorList>
    </citation>
    <scope>NUCLEOTIDE SEQUENCE [LARGE SCALE GENOMIC DNA]</scope>
    <source>
        <strain evidence="3">IMI 349063</strain>
    </source>
</reference>
<sequence>MQQRSLAGPTRSAGPRVDGTTTSGKLAGEVCHPVYVCCSSSNLFQNLLSFSNLRWRESKKQSRLDSGAPYIYTYTKSLKVWKQRVGQARYAIPSRSIKRYFDPMRLRHRMAYVVGEMSQLPQERNYF</sequence>
<dbReference type="HOGENOM" id="CLU_1970398_0_0_1"/>
<dbReference type="Proteomes" id="UP000007174">
    <property type="component" value="Unassembled WGS sequence"/>
</dbReference>
<dbReference type="EMBL" id="CACQ02000099">
    <property type="protein sequence ID" value="CCF31785.1"/>
    <property type="molecule type" value="Genomic_DNA"/>
</dbReference>
<accession>H1UUY4</accession>
<feature type="region of interest" description="Disordered" evidence="1">
    <location>
        <begin position="1"/>
        <end position="22"/>
    </location>
</feature>
<evidence type="ECO:0000256" key="1">
    <source>
        <dbReference type="SAM" id="MobiDB-lite"/>
    </source>
</evidence>
<dbReference type="AlphaFoldDB" id="H1UUY4"/>